<dbReference type="Proteomes" id="UP000664914">
    <property type="component" value="Chromosome"/>
</dbReference>
<feature type="domain" description="VOC" evidence="1">
    <location>
        <begin position="5"/>
        <end position="119"/>
    </location>
</feature>
<organism evidence="2 3">
    <name type="scientific">Rhizorhabdus wittichii</name>
    <dbReference type="NCBI Taxonomy" id="160791"/>
    <lineage>
        <taxon>Bacteria</taxon>
        <taxon>Pseudomonadati</taxon>
        <taxon>Pseudomonadota</taxon>
        <taxon>Alphaproteobacteria</taxon>
        <taxon>Sphingomonadales</taxon>
        <taxon>Sphingomonadaceae</taxon>
        <taxon>Rhizorhabdus</taxon>
    </lineage>
</organism>
<dbReference type="Pfam" id="PF00903">
    <property type="entry name" value="Glyoxalase"/>
    <property type="match status" value="1"/>
</dbReference>
<name>A0A975D1S5_9SPHN</name>
<accession>A0A975D1S5</accession>
<feature type="domain" description="VOC" evidence="1">
    <location>
        <begin position="142"/>
        <end position="268"/>
    </location>
</feature>
<dbReference type="Pfam" id="PF22632">
    <property type="entry name" value="BphC_D1"/>
    <property type="match status" value="1"/>
</dbReference>
<protein>
    <submittedName>
        <fullName evidence="2">VOC family protein</fullName>
    </submittedName>
</protein>
<dbReference type="CDD" id="cd07252">
    <property type="entry name" value="BphC1-RGP6_N_like"/>
    <property type="match status" value="1"/>
</dbReference>
<evidence type="ECO:0000313" key="2">
    <source>
        <dbReference type="EMBL" id="QTH21382.1"/>
    </source>
</evidence>
<dbReference type="RefSeq" id="WP_016745484.1">
    <property type="nucleotide sequence ID" value="NZ_CP059319.1"/>
</dbReference>
<dbReference type="Gene3D" id="3.10.180.10">
    <property type="entry name" value="2,3-Dihydroxybiphenyl 1,2-Dioxygenase, domain 1"/>
    <property type="match status" value="2"/>
</dbReference>
<sequence length="299" mass="32258">MKVSRLGYLSFTSADLPGWRRFGTGVIGAMDVPGTEGDVRLKIDEHPFRIRVEAGDADRLSGIGWELASRADHDALYERLNGLGLKLRDGDAAGAAKRCVADYFATEDPAGNIIEFYCERTGCGDPFRSPAGVRGFVTGEMGLGHVVVPAAGALEETHDFYRSVLGFGASDDLTIALPIEGVPPMRVLFMHADNPRHHSLALFSQPSPTGIVHLMLELEDVDEVGRCLDRVGAHGLGLMATLGRHCNDNMLSFYVNGPAGVAVEIGCEGLQLDWTRFEPTVSSVADHWGHAYRQLADGP</sequence>
<evidence type="ECO:0000313" key="3">
    <source>
        <dbReference type="Proteomes" id="UP000664914"/>
    </source>
</evidence>
<dbReference type="SUPFAM" id="SSF54593">
    <property type="entry name" value="Glyoxalase/Bleomycin resistance protein/Dihydroxybiphenyl dioxygenase"/>
    <property type="match status" value="1"/>
</dbReference>
<reference evidence="2" key="2">
    <citation type="submission" date="2021-04" db="EMBL/GenBank/DDBJ databases">
        <title>Isolation and genomic analysis of the ibuprofen-degrading bacterium Sphingomonas strain MPO218.</title>
        <authorList>
            <person name="Aulestia M."/>
            <person name="Flores A."/>
            <person name="Mangas E.L."/>
            <person name="Perez-Pulido A.J."/>
            <person name="Santero E."/>
            <person name="Camacho E.M."/>
        </authorList>
    </citation>
    <scope>NUCLEOTIDE SEQUENCE</scope>
    <source>
        <strain evidence="2">MPO218</strain>
    </source>
</reference>
<evidence type="ECO:0000259" key="1">
    <source>
        <dbReference type="PROSITE" id="PS51819"/>
    </source>
</evidence>
<dbReference type="AlphaFoldDB" id="A0A975D1S5"/>
<gene>
    <name evidence="2" type="ORF">HRJ34_24190</name>
</gene>
<dbReference type="InterPro" id="IPR037523">
    <property type="entry name" value="VOC_core"/>
</dbReference>
<dbReference type="PROSITE" id="PS51819">
    <property type="entry name" value="VOC"/>
    <property type="match status" value="2"/>
</dbReference>
<dbReference type="InterPro" id="IPR029068">
    <property type="entry name" value="Glyas_Bleomycin-R_OHBP_Dase"/>
</dbReference>
<dbReference type="EMBL" id="CP059319">
    <property type="protein sequence ID" value="QTH21382.1"/>
    <property type="molecule type" value="Genomic_DNA"/>
</dbReference>
<reference evidence="2" key="1">
    <citation type="submission" date="2020-07" db="EMBL/GenBank/DDBJ databases">
        <authorList>
            <person name="Camacho E."/>
        </authorList>
    </citation>
    <scope>NUCLEOTIDE SEQUENCE</scope>
    <source>
        <strain evidence="2">MPO218</strain>
    </source>
</reference>
<dbReference type="InterPro" id="IPR004360">
    <property type="entry name" value="Glyas_Fos-R_dOase_dom"/>
</dbReference>
<proteinExistence type="predicted"/>